<dbReference type="InterPro" id="IPR016186">
    <property type="entry name" value="C-type_lectin-like/link_sf"/>
</dbReference>
<keyword evidence="4" id="KW-1185">Reference proteome</keyword>
<proteinExistence type="predicted"/>
<feature type="chain" id="PRO_5040440650" evidence="1">
    <location>
        <begin position="19"/>
        <end position="113"/>
    </location>
</feature>
<sequence>MALPIRLTAILFLNFCGGRRQLITTRPGPRFPVQHTGPSFASNCYRFFGQRVTLAEARYNCRSHGSGSNFAYLASIHTQEENDYVAALFKSYTEDSEVWHIVIISPQNSFTKA</sequence>
<keyword evidence="1" id="KW-0732">Signal</keyword>
<reference evidence="3" key="1">
    <citation type="submission" date="2021-10" db="EMBL/GenBank/DDBJ databases">
        <title>Tropical sea cucumber genome reveals ecological adaptation and Cuvierian tubules defense mechanism.</title>
        <authorList>
            <person name="Chen T."/>
        </authorList>
    </citation>
    <scope>NUCLEOTIDE SEQUENCE</scope>
    <source>
        <strain evidence="3">Nanhai2018</strain>
        <tissue evidence="3">Muscle</tissue>
    </source>
</reference>
<feature type="domain" description="C-type lectin" evidence="2">
    <location>
        <begin position="40"/>
        <end position="99"/>
    </location>
</feature>
<dbReference type="SUPFAM" id="SSF56436">
    <property type="entry name" value="C-type lectin-like"/>
    <property type="match status" value="1"/>
</dbReference>
<name>A0A9Q0YEK3_HOLLE</name>
<dbReference type="Proteomes" id="UP001152320">
    <property type="component" value="Chromosome 21"/>
</dbReference>
<evidence type="ECO:0000313" key="4">
    <source>
        <dbReference type="Proteomes" id="UP001152320"/>
    </source>
</evidence>
<comment type="caution">
    <text evidence="3">The sequence shown here is derived from an EMBL/GenBank/DDBJ whole genome shotgun (WGS) entry which is preliminary data.</text>
</comment>
<dbReference type="EMBL" id="JAIZAY010000021">
    <property type="protein sequence ID" value="KAJ8021413.1"/>
    <property type="molecule type" value="Genomic_DNA"/>
</dbReference>
<organism evidence="3 4">
    <name type="scientific">Holothuria leucospilota</name>
    <name type="common">Black long sea cucumber</name>
    <name type="synonym">Mertensiothuria leucospilota</name>
    <dbReference type="NCBI Taxonomy" id="206669"/>
    <lineage>
        <taxon>Eukaryota</taxon>
        <taxon>Metazoa</taxon>
        <taxon>Echinodermata</taxon>
        <taxon>Eleutherozoa</taxon>
        <taxon>Echinozoa</taxon>
        <taxon>Holothuroidea</taxon>
        <taxon>Aspidochirotacea</taxon>
        <taxon>Aspidochirotida</taxon>
        <taxon>Holothuriidae</taxon>
        <taxon>Holothuria</taxon>
    </lineage>
</organism>
<dbReference type="Gene3D" id="3.10.100.10">
    <property type="entry name" value="Mannose-Binding Protein A, subunit A"/>
    <property type="match status" value="1"/>
</dbReference>
<dbReference type="InterPro" id="IPR001304">
    <property type="entry name" value="C-type_lectin-like"/>
</dbReference>
<dbReference type="InterPro" id="IPR016187">
    <property type="entry name" value="CTDL_fold"/>
</dbReference>
<dbReference type="PROSITE" id="PS50041">
    <property type="entry name" value="C_TYPE_LECTIN_2"/>
    <property type="match status" value="1"/>
</dbReference>
<protein>
    <submittedName>
        <fullName evidence="3">Echinoidin</fullName>
    </submittedName>
</protein>
<evidence type="ECO:0000313" key="3">
    <source>
        <dbReference type="EMBL" id="KAJ8021413.1"/>
    </source>
</evidence>
<dbReference type="AlphaFoldDB" id="A0A9Q0YEK3"/>
<evidence type="ECO:0000259" key="2">
    <source>
        <dbReference type="PROSITE" id="PS50041"/>
    </source>
</evidence>
<gene>
    <name evidence="3" type="ORF">HOLleu_38600</name>
</gene>
<evidence type="ECO:0000256" key="1">
    <source>
        <dbReference type="SAM" id="SignalP"/>
    </source>
</evidence>
<accession>A0A9Q0YEK3</accession>
<feature type="signal peptide" evidence="1">
    <location>
        <begin position="1"/>
        <end position="18"/>
    </location>
</feature>